<organism evidence="2 3">
    <name type="scientific">Paramuricea clavata</name>
    <name type="common">Red gorgonian</name>
    <name type="synonym">Violescent sea-whip</name>
    <dbReference type="NCBI Taxonomy" id="317549"/>
    <lineage>
        <taxon>Eukaryota</taxon>
        <taxon>Metazoa</taxon>
        <taxon>Cnidaria</taxon>
        <taxon>Anthozoa</taxon>
        <taxon>Octocorallia</taxon>
        <taxon>Malacalcyonacea</taxon>
        <taxon>Plexauridae</taxon>
        <taxon>Paramuricea</taxon>
    </lineage>
</organism>
<feature type="compositionally biased region" description="Polar residues" evidence="1">
    <location>
        <begin position="180"/>
        <end position="191"/>
    </location>
</feature>
<reference evidence="2" key="1">
    <citation type="submission" date="2020-04" db="EMBL/GenBank/DDBJ databases">
        <authorList>
            <person name="Alioto T."/>
            <person name="Alioto T."/>
            <person name="Gomez Garrido J."/>
        </authorList>
    </citation>
    <scope>NUCLEOTIDE SEQUENCE</scope>
    <source>
        <strain evidence="2">A484AB</strain>
    </source>
</reference>
<keyword evidence="3" id="KW-1185">Reference proteome</keyword>
<dbReference type="EMBL" id="CACRXK020003401">
    <property type="protein sequence ID" value="CAB3998622.1"/>
    <property type="molecule type" value="Genomic_DNA"/>
</dbReference>
<dbReference type="AlphaFoldDB" id="A0A6S7H6I3"/>
<accession>A0A6S7H6I3</accession>
<name>A0A6S7H6I3_PARCT</name>
<evidence type="ECO:0000313" key="3">
    <source>
        <dbReference type="Proteomes" id="UP001152795"/>
    </source>
</evidence>
<dbReference type="Proteomes" id="UP001152795">
    <property type="component" value="Unassembled WGS sequence"/>
</dbReference>
<feature type="region of interest" description="Disordered" evidence="1">
    <location>
        <begin position="172"/>
        <end position="191"/>
    </location>
</feature>
<dbReference type="OrthoDB" id="10544130at2759"/>
<evidence type="ECO:0000313" key="2">
    <source>
        <dbReference type="EMBL" id="CAB3998622.1"/>
    </source>
</evidence>
<evidence type="ECO:0000256" key="1">
    <source>
        <dbReference type="SAM" id="MobiDB-lite"/>
    </source>
</evidence>
<proteinExistence type="predicted"/>
<comment type="caution">
    <text evidence="2">The sequence shown here is derived from an EMBL/GenBank/DDBJ whole genome shotgun (WGS) entry which is preliminary data.</text>
</comment>
<sequence>MTSSHIGRQIDSCWGKTFGREAASGGATAFRKAVVSAVEEYNDEIREDLATLMKHHKTTTDQYYLLRRQAKSAINASRQVTQIMHTSQQSSRHKWSDDEEQVLKKLFSKQINNCSISIHEVKEISQKYPLLSDMPLMVIRNKVRSFFKTQEDTAVLPKELETSDQRCERLGLSVDKTRSGKNNKMSWSTHD</sequence>
<gene>
    <name evidence="2" type="ORF">PACLA_8A077494</name>
</gene>
<protein>
    <submittedName>
        <fullName evidence="2">Uncharacterized protein</fullName>
    </submittedName>
</protein>